<evidence type="ECO:0000256" key="3">
    <source>
        <dbReference type="ARBA" id="ARBA00023015"/>
    </source>
</evidence>
<keyword evidence="5" id="KW-0804">Transcription</keyword>
<dbReference type="EMBL" id="QNRK01000001">
    <property type="protein sequence ID" value="RBP18302.1"/>
    <property type="molecule type" value="Genomic_DNA"/>
</dbReference>
<dbReference type="InterPro" id="IPR004839">
    <property type="entry name" value="Aminotransferase_I/II_large"/>
</dbReference>
<dbReference type="CDD" id="cd00609">
    <property type="entry name" value="AAT_like"/>
    <property type="match status" value="1"/>
</dbReference>
<dbReference type="SUPFAM" id="SSF46785">
    <property type="entry name" value="Winged helix' DNA-binding domain"/>
    <property type="match status" value="1"/>
</dbReference>
<dbReference type="InterPro" id="IPR036390">
    <property type="entry name" value="WH_DNA-bd_sf"/>
</dbReference>
<evidence type="ECO:0000313" key="8">
    <source>
        <dbReference type="Proteomes" id="UP000253529"/>
    </source>
</evidence>
<dbReference type="GO" id="GO:0003677">
    <property type="term" value="F:DNA binding"/>
    <property type="evidence" value="ECO:0007669"/>
    <property type="project" value="UniProtKB-KW"/>
</dbReference>
<dbReference type="RefSeq" id="WP_113887352.1">
    <property type="nucleotide sequence ID" value="NZ_QNRK01000001.1"/>
</dbReference>
<dbReference type="InterPro" id="IPR051446">
    <property type="entry name" value="HTH_trans_reg/aminotransferase"/>
</dbReference>
<dbReference type="Proteomes" id="UP000253529">
    <property type="component" value="Unassembled WGS sequence"/>
</dbReference>
<keyword evidence="3" id="KW-0805">Transcription regulation</keyword>
<dbReference type="Gene3D" id="3.40.640.10">
    <property type="entry name" value="Type I PLP-dependent aspartate aminotransferase-like (Major domain)"/>
    <property type="match status" value="1"/>
</dbReference>
<dbReference type="InterPro" id="IPR015422">
    <property type="entry name" value="PyrdxlP-dep_Trfase_small"/>
</dbReference>
<dbReference type="PANTHER" id="PTHR46577">
    <property type="entry name" value="HTH-TYPE TRANSCRIPTIONAL REGULATORY PROTEIN GABR"/>
    <property type="match status" value="1"/>
</dbReference>
<dbReference type="InterPro" id="IPR036388">
    <property type="entry name" value="WH-like_DNA-bd_sf"/>
</dbReference>
<comment type="caution">
    <text evidence="7">The sequence shown here is derived from an EMBL/GenBank/DDBJ whole genome shotgun (WGS) entry which is preliminary data.</text>
</comment>
<dbReference type="SMART" id="SM00345">
    <property type="entry name" value="HTH_GNTR"/>
    <property type="match status" value="1"/>
</dbReference>
<dbReference type="PANTHER" id="PTHR46577:SF2">
    <property type="entry name" value="TRANSCRIPTIONAL REGULATORY PROTEIN"/>
    <property type="match status" value="1"/>
</dbReference>
<evidence type="ECO:0000256" key="1">
    <source>
        <dbReference type="ARBA" id="ARBA00005384"/>
    </source>
</evidence>
<protein>
    <submittedName>
        <fullName evidence="7">GntR family transcriptional regulator</fullName>
    </submittedName>
</protein>
<dbReference type="InterPro" id="IPR000524">
    <property type="entry name" value="Tscrpt_reg_HTH_GntR"/>
</dbReference>
<gene>
    <name evidence="7" type="ORF">DFR50_101246</name>
</gene>
<keyword evidence="2" id="KW-0663">Pyridoxal phosphate</keyword>
<sequence>MDARPPSRVEGAVAHIRDRIATRTLAHGARLPSVRELAEKLGVSKSTVVEAYERLAAEGAVVARRGSGFFVAGPARPLAPAPADPPPEPAIDPSWINQHAMMGLPDFLCPGAGWLPDSWVLDLGVQRALRLAARDGAHRRRQYDEPMGFAPLRRLFSVRLAERDVLVDPDQVIVTDSCSQALDLVCRFLLRPGDTVVVDDPCYFNFLSLLKANRANVVAAPLAPDGPDVEALERLIIEHRPRLYLTNAGLQNPTGATLSPAKAHRVLRLAEDYDLLILEDDTFGDFEPEPAIRLAGLDGLRRVVQVGSATKAVGAATRCGYIAAAADWIGPLVDLKLATSMGNSVTGAAMIHRVLTESNYRRHLDALRGKAADAMGHALRKLRAHGLEPWIEPRAGIFLWARLPDGIAAADVARYSLTKKVLLAPGPAFSASDLGRGCLRFNVARCVEPRIFEVLDDAIAAAPRGGS</sequence>
<dbReference type="Pfam" id="PF00392">
    <property type="entry name" value="GntR"/>
    <property type="match status" value="1"/>
</dbReference>
<accession>A0A366FUF2</accession>
<dbReference type="InterPro" id="IPR015424">
    <property type="entry name" value="PyrdxlP-dep_Trfase"/>
</dbReference>
<evidence type="ECO:0000259" key="6">
    <source>
        <dbReference type="PROSITE" id="PS50949"/>
    </source>
</evidence>
<dbReference type="PRINTS" id="PR00035">
    <property type="entry name" value="HTHGNTR"/>
</dbReference>
<organism evidence="7 8">
    <name type="scientific">Roseiarcus fermentans</name>
    <dbReference type="NCBI Taxonomy" id="1473586"/>
    <lineage>
        <taxon>Bacteria</taxon>
        <taxon>Pseudomonadati</taxon>
        <taxon>Pseudomonadota</taxon>
        <taxon>Alphaproteobacteria</taxon>
        <taxon>Hyphomicrobiales</taxon>
        <taxon>Roseiarcaceae</taxon>
        <taxon>Roseiarcus</taxon>
    </lineage>
</organism>
<dbReference type="AlphaFoldDB" id="A0A366FUF2"/>
<proteinExistence type="inferred from homology"/>
<dbReference type="InterPro" id="IPR015421">
    <property type="entry name" value="PyrdxlP-dep_Trfase_major"/>
</dbReference>
<keyword evidence="8" id="KW-1185">Reference proteome</keyword>
<keyword evidence="4" id="KW-0238">DNA-binding</keyword>
<comment type="similarity">
    <text evidence="1">In the C-terminal section; belongs to the class-I pyridoxal-phosphate-dependent aminotransferase family.</text>
</comment>
<dbReference type="Gene3D" id="3.90.1150.10">
    <property type="entry name" value="Aspartate Aminotransferase, domain 1"/>
    <property type="match status" value="1"/>
</dbReference>
<dbReference type="GO" id="GO:0003700">
    <property type="term" value="F:DNA-binding transcription factor activity"/>
    <property type="evidence" value="ECO:0007669"/>
    <property type="project" value="InterPro"/>
</dbReference>
<dbReference type="CDD" id="cd07377">
    <property type="entry name" value="WHTH_GntR"/>
    <property type="match status" value="1"/>
</dbReference>
<evidence type="ECO:0000256" key="4">
    <source>
        <dbReference type="ARBA" id="ARBA00023125"/>
    </source>
</evidence>
<dbReference type="Pfam" id="PF00155">
    <property type="entry name" value="Aminotran_1_2"/>
    <property type="match status" value="1"/>
</dbReference>
<evidence type="ECO:0000313" key="7">
    <source>
        <dbReference type="EMBL" id="RBP18302.1"/>
    </source>
</evidence>
<name>A0A366FUF2_9HYPH</name>
<feature type="domain" description="HTH gntR-type" evidence="6">
    <location>
        <begin position="6"/>
        <end position="74"/>
    </location>
</feature>
<evidence type="ECO:0000256" key="5">
    <source>
        <dbReference type="ARBA" id="ARBA00023163"/>
    </source>
</evidence>
<evidence type="ECO:0000256" key="2">
    <source>
        <dbReference type="ARBA" id="ARBA00022898"/>
    </source>
</evidence>
<dbReference type="SUPFAM" id="SSF53383">
    <property type="entry name" value="PLP-dependent transferases"/>
    <property type="match status" value="1"/>
</dbReference>
<dbReference type="OrthoDB" id="9802328at2"/>
<dbReference type="Gene3D" id="1.10.10.10">
    <property type="entry name" value="Winged helix-like DNA-binding domain superfamily/Winged helix DNA-binding domain"/>
    <property type="match status" value="1"/>
</dbReference>
<dbReference type="GO" id="GO:0030170">
    <property type="term" value="F:pyridoxal phosphate binding"/>
    <property type="evidence" value="ECO:0007669"/>
    <property type="project" value="InterPro"/>
</dbReference>
<reference evidence="7 8" key="1">
    <citation type="submission" date="2018-06" db="EMBL/GenBank/DDBJ databases">
        <title>Genomic Encyclopedia of Type Strains, Phase IV (KMG-IV): sequencing the most valuable type-strain genomes for metagenomic binning, comparative biology and taxonomic classification.</title>
        <authorList>
            <person name="Goeker M."/>
        </authorList>
    </citation>
    <scope>NUCLEOTIDE SEQUENCE [LARGE SCALE GENOMIC DNA]</scope>
    <source>
        <strain evidence="7 8">DSM 24875</strain>
    </source>
</reference>
<dbReference type="PROSITE" id="PS50949">
    <property type="entry name" value="HTH_GNTR"/>
    <property type="match status" value="1"/>
</dbReference>